<dbReference type="PANTHER" id="PTHR43280:SF28">
    <property type="entry name" value="HTH-TYPE TRANSCRIPTIONAL ACTIVATOR RHAS"/>
    <property type="match status" value="1"/>
</dbReference>
<dbReference type="SUPFAM" id="SSF46689">
    <property type="entry name" value="Homeodomain-like"/>
    <property type="match status" value="1"/>
</dbReference>
<sequence>MEFKVSPQQKHLIKNITHKENDPKANIQGATRTVINGDFGSFSMEVLKGRSFIIGWLNAVIKIAIDILPHTDIPILCWYGTLRGNVPCTLSGKGPVPLNELYQAIYYVPAHGTNIARFPVGRYEAVYISVSTSFFEDFFRTHPQFREIYESKHKCSEEGIVLPYFDLSINVTSILEQIHDHQKEGEAMELFLDLSIRKLFYHYFITLAQSEKDEWINVIKKEIDDNIGADIKISTLTQKIAFQNGGRANREFKARFGVTIKTYVRQQILLRAECSLIHEKSKTIADIASELGFTGQSYFTTFFKKWNGMTPSEFRNQADTLTE</sequence>
<dbReference type="SMART" id="SM00342">
    <property type="entry name" value="HTH_ARAC"/>
    <property type="match status" value="1"/>
</dbReference>
<dbReference type="EMBL" id="CP001699">
    <property type="protein sequence ID" value="ACU61831.1"/>
    <property type="molecule type" value="Genomic_DNA"/>
</dbReference>
<dbReference type="GO" id="GO:0003700">
    <property type="term" value="F:DNA-binding transcription factor activity"/>
    <property type="evidence" value="ECO:0007669"/>
    <property type="project" value="InterPro"/>
</dbReference>
<dbReference type="GO" id="GO:0043565">
    <property type="term" value="F:sequence-specific DNA binding"/>
    <property type="evidence" value="ECO:0007669"/>
    <property type="project" value="InterPro"/>
</dbReference>
<dbReference type="KEGG" id="cpi:Cpin_4385"/>
<feature type="domain" description="HTH araC/xylS-type" evidence="4">
    <location>
        <begin position="217"/>
        <end position="317"/>
    </location>
</feature>
<name>A0A979G6Q2_CHIPD</name>
<dbReference type="Gene3D" id="1.10.10.60">
    <property type="entry name" value="Homeodomain-like"/>
    <property type="match status" value="1"/>
</dbReference>
<dbReference type="PRINTS" id="PR00032">
    <property type="entry name" value="HTHARAC"/>
</dbReference>
<reference evidence="5 6" key="2">
    <citation type="journal article" date="2010" name="Stand. Genomic Sci.">
        <title>Complete genome sequence of Chitinophaga pinensis type strain (UQM 2034).</title>
        <authorList>
            <person name="Glavina Del Rio T."/>
            <person name="Abt B."/>
            <person name="Spring S."/>
            <person name="Lapidus A."/>
            <person name="Nolan M."/>
            <person name="Tice H."/>
            <person name="Copeland A."/>
            <person name="Cheng J.F."/>
            <person name="Chen F."/>
            <person name="Bruce D."/>
            <person name="Goodwin L."/>
            <person name="Pitluck S."/>
            <person name="Ivanova N."/>
            <person name="Mavromatis K."/>
            <person name="Mikhailova N."/>
            <person name="Pati A."/>
            <person name="Chen A."/>
            <person name="Palaniappan K."/>
            <person name="Land M."/>
            <person name="Hauser L."/>
            <person name="Chang Y.J."/>
            <person name="Jeffries C.D."/>
            <person name="Chain P."/>
            <person name="Saunders E."/>
            <person name="Detter J.C."/>
            <person name="Brettin T."/>
            <person name="Rohde M."/>
            <person name="Goker M."/>
            <person name="Bristow J."/>
            <person name="Eisen J.A."/>
            <person name="Markowitz V."/>
            <person name="Hugenholtz P."/>
            <person name="Kyrpides N.C."/>
            <person name="Klenk H.P."/>
            <person name="Lucas S."/>
        </authorList>
    </citation>
    <scope>NUCLEOTIDE SEQUENCE [LARGE SCALE GENOMIC DNA]</scope>
    <source>
        <strain evidence="6">ATCC 43595 / DSM 2588 / LMG 13176 / NBRC 15968 / NCIMB 11800 / UQM 2034</strain>
    </source>
</reference>
<dbReference type="InterPro" id="IPR009057">
    <property type="entry name" value="Homeodomain-like_sf"/>
</dbReference>
<dbReference type="PANTHER" id="PTHR43280">
    <property type="entry name" value="ARAC-FAMILY TRANSCRIPTIONAL REGULATOR"/>
    <property type="match status" value="1"/>
</dbReference>
<keyword evidence="3" id="KW-0804">Transcription</keyword>
<dbReference type="InterPro" id="IPR018060">
    <property type="entry name" value="HTH_AraC"/>
</dbReference>
<dbReference type="InterPro" id="IPR020449">
    <property type="entry name" value="Tscrpt_reg_AraC-type_HTH"/>
</dbReference>
<keyword evidence="1" id="KW-0805">Transcription regulation</keyword>
<dbReference type="Proteomes" id="UP000002215">
    <property type="component" value="Chromosome"/>
</dbReference>
<dbReference type="AlphaFoldDB" id="A0A979G6Q2"/>
<evidence type="ECO:0000256" key="3">
    <source>
        <dbReference type="ARBA" id="ARBA00023163"/>
    </source>
</evidence>
<accession>A0A979G6Q2</accession>
<dbReference type="Pfam" id="PF12833">
    <property type="entry name" value="HTH_18"/>
    <property type="match status" value="1"/>
</dbReference>
<evidence type="ECO:0000259" key="4">
    <source>
        <dbReference type="PROSITE" id="PS01124"/>
    </source>
</evidence>
<evidence type="ECO:0000313" key="5">
    <source>
        <dbReference type="EMBL" id="ACU61831.1"/>
    </source>
</evidence>
<organism evidence="5 6">
    <name type="scientific">Chitinophaga pinensis (strain ATCC 43595 / DSM 2588 / LMG 13176 / NBRC 15968 / NCIMB 11800 / UQM 2034)</name>
    <dbReference type="NCBI Taxonomy" id="485918"/>
    <lineage>
        <taxon>Bacteria</taxon>
        <taxon>Pseudomonadati</taxon>
        <taxon>Bacteroidota</taxon>
        <taxon>Chitinophagia</taxon>
        <taxon>Chitinophagales</taxon>
        <taxon>Chitinophagaceae</taxon>
        <taxon>Chitinophaga</taxon>
    </lineage>
</organism>
<protein>
    <submittedName>
        <fullName evidence="5">Transcriptional regulator, AraC family</fullName>
    </submittedName>
</protein>
<dbReference type="PROSITE" id="PS01124">
    <property type="entry name" value="HTH_ARAC_FAMILY_2"/>
    <property type="match status" value="1"/>
</dbReference>
<gene>
    <name evidence="5" type="ordered locus">Cpin_4385</name>
</gene>
<evidence type="ECO:0000256" key="1">
    <source>
        <dbReference type="ARBA" id="ARBA00023015"/>
    </source>
</evidence>
<reference evidence="6" key="1">
    <citation type="submission" date="2009-08" db="EMBL/GenBank/DDBJ databases">
        <title>The complete genome of Chitinophaga pinensis DSM 2588.</title>
        <authorList>
            <consortium name="US DOE Joint Genome Institute (JGI-PGF)"/>
            <person name="Lucas S."/>
            <person name="Copeland A."/>
            <person name="Lapidus A."/>
            <person name="Glavina del Rio T."/>
            <person name="Dalin E."/>
            <person name="Tice H."/>
            <person name="Bruce D."/>
            <person name="Goodwin L."/>
            <person name="Pitluck S."/>
            <person name="Kyrpides N."/>
            <person name="Mavromatis K."/>
            <person name="Ivanova N."/>
            <person name="Mikhailova N."/>
            <person name="Sims D."/>
            <person name="Meinche L."/>
            <person name="Brettin T."/>
            <person name="Detter J.C."/>
            <person name="Han C."/>
            <person name="Larimer F."/>
            <person name="Land M."/>
            <person name="Hauser L."/>
            <person name="Markowitz V."/>
            <person name="Cheng J.-F."/>
            <person name="Hugenholtz P."/>
            <person name="Woyke T."/>
            <person name="Wu D."/>
            <person name="Spring S."/>
            <person name="Klenk H.-P."/>
            <person name="Eisen J.A."/>
        </authorList>
    </citation>
    <scope>NUCLEOTIDE SEQUENCE [LARGE SCALE GENOMIC DNA]</scope>
    <source>
        <strain evidence="6">ATCC 43595 / DSM 2588 / LMG 13176 / NBRC 15968 / NCIMB 11800 / UQM 2034</strain>
    </source>
</reference>
<keyword evidence="2" id="KW-0238">DNA-binding</keyword>
<evidence type="ECO:0000313" key="6">
    <source>
        <dbReference type="Proteomes" id="UP000002215"/>
    </source>
</evidence>
<evidence type="ECO:0000256" key="2">
    <source>
        <dbReference type="ARBA" id="ARBA00023125"/>
    </source>
</evidence>
<proteinExistence type="predicted"/>